<keyword evidence="7 16" id="KW-0812">Transmembrane</keyword>
<reference evidence="18 19" key="1">
    <citation type="submission" date="2018-06" db="EMBL/GenBank/DDBJ databases">
        <authorList>
            <consortium name="Pathogen Informatics"/>
            <person name="Doyle S."/>
        </authorList>
    </citation>
    <scope>NUCLEOTIDE SEQUENCE [LARGE SCALE GENOMIC DNA]</scope>
    <source>
        <strain evidence="18 19">NCTC10975</strain>
    </source>
</reference>
<keyword evidence="5" id="KW-0597">Phosphoprotein</keyword>
<evidence type="ECO:0000256" key="10">
    <source>
        <dbReference type="ARBA" id="ARBA00022801"/>
    </source>
</evidence>
<dbReference type="InterPro" id="IPR036890">
    <property type="entry name" value="HATPase_C_sf"/>
</dbReference>
<keyword evidence="11" id="KW-0067">ATP-binding</keyword>
<sequence length="487" mass="55181">MHKKQRSPFSLRTRFLLATSAIILALTLSYGLVAIVGSIVSFDKTTFMLMRSQSNLYYSLAQWKDGQLQIEFPTNLNNNNTSLVVIFDEKGNVLWTPTDLPQVIPNSIAPKWRNKEGLFEISVNIKTTRFMLQQLPQYRAYLKKLNEYSSNDTLTHSVVINHYPAADNMPYLSIAVIDPIPQSLQNVSRVWDWFLYILLANFLLVIPLIWLAAHWSLRPIKSIIEQISALEKGTRDNLDENPPKELKGLVYNLNILLRNERNRYSKYRTSLSDLTHSLKTPLAVLQSTLRALRAGKQMSIEQAEPIMQSQIERISQQVGYYLHRASLHGDHDITTRKLHSLSGLLDNLCSALNKVYQSKGVDITLNVSPEMMWLGEKNDFMEVMGNVLDNACKYCLEFVEINVSHDDNCVIITVDDDGPGVSPEKRELIFQRGTRADTLRPGQGLGLSIAVDIIEQYNGDITITDSPLGGARLIVTFAEQQLTTEIE</sequence>
<evidence type="ECO:0000256" key="9">
    <source>
        <dbReference type="ARBA" id="ARBA00022777"/>
    </source>
</evidence>
<dbReference type="Gene3D" id="1.10.287.130">
    <property type="match status" value="1"/>
</dbReference>
<evidence type="ECO:0000256" key="12">
    <source>
        <dbReference type="ARBA" id="ARBA00022912"/>
    </source>
</evidence>
<comment type="catalytic activity">
    <reaction evidence="1">
        <text>ATP + protein L-histidine = ADP + protein N-phospho-L-histidine.</text>
        <dbReference type="EC" id="2.7.13.3"/>
    </reaction>
</comment>
<evidence type="ECO:0000256" key="1">
    <source>
        <dbReference type="ARBA" id="ARBA00000085"/>
    </source>
</evidence>
<evidence type="ECO:0000256" key="14">
    <source>
        <dbReference type="ARBA" id="ARBA00023012"/>
    </source>
</evidence>
<keyword evidence="4" id="KW-1003">Cell membrane</keyword>
<dbReference type="EC" id="2.7.13.3" evidence="3"/>
<dbReference type="PANTHER" id="PTHR45436">
    <property type="entry name" value="SENSOR HISTIDINE KINASE YKOH"/>
    <property type="match status" value="1"/>
</dbReference>
<dbReference type="CDD" id="cd00082">
    <property type="entry name" value="HisKA"/>
    <property type="match status" value="1"/>
</dbReference>
<dbReference type="Pfam" id="PF02518">
    <property type="entry name" value="HATPase_c"/>
    <property type="match status" value="1"/>
</dbReference>
<evidence type="ECO:0000256" key="16">
    <source>
        <dbReference type="SAM" id="Phobius"/>
    </source>
</evidence>
<keyword evidence="6 18" id="KW-0808">Transferase</keyword>
<keyword evidence="15 16" id="KW-0472">Membrane</keyword>
<evidence type="ECO:0000256" key="3">
    <source>
        <dbReference type="ARBA" id="ARBA00012438"/>
    </source>
</evidence>
<evidence type="ECO:0000256" key="6">
    <source>
        <dbReference type="ARBA" id="ARBA00022679"/>
    </source>
</evidence>
<dbReference type="GO" id="GO:0000155">
    <property type="term" value="F:phosphorelay sensor kinase activity"/>
    <property type="evidence" value="ECO:0007669"/>
    <property type="project" value="InterPro"/>
</dbReference>
<accession>A0A2X2BEX0</accession>
<dbReference type="Pfam" id="PF08918">
    <property type="entry name" value="PhoQ_Sensor"/>
    <property type="match status" value="1"/>
</dbReference>
<dbReference type="InterPro" id="IPR003661">
    <property type="entry name" value="HisK_dim/P_dom"/>
</dbReference>
<dbReference type="RefSeq" id="WP_151252840.1">
    <property type="nucleotide sequence ID" value="NZ_CAXOHV010000007.1"/>
</dbReference>
<evidence type="ECO:0000256" key="13">
    <source>
        <dbReference type="ARBA" id="ARBA00022989"/>
    </source>
</evidence>
<protein>
    <recommendedName>
        <fullName evidence="3">histidine kinase</fullName>
        <ecNumber evidence="3">2.7.13.3</ecNumber>
    </recommendedName>
</protein>
<evidence type="ECO:0000256" key="4">
    <source>
        <dbReference type="ARBA" id="ARBA00022475"/>
    </source>
</evidence>
<dbReference type="GO" id="GO:0005524">
    <property type="term" value="F:ATP binding"/>
    <property type="evidence" value="ECO:0007669"/>
    <property type="project" value="UniProtKB-KW"/>
</dbReference>
<dbReference type="InterPro" id="IPR058619">
    <property type="entry name" value="PhoQ/CarS-like_HATPase"/>
</dbReference>
<dbReference type="Gene3D" id="3.30.565.10">
    <property type="entry name" value="Histidine kinase-like ATPase, C-terminal domain"/>
    <property type="match status" value="1"/>
</dbReference>
<evidence type="ECO:0000256" key="5">
    <source>
        <dbReference type="ARBA" id="ARBA00022553"/>
    </source>
</evidence>
<dbReference type="Pfam" id="PF00512">
    <property type="entry name" value="HisKA"/>
    <property type="match status" value="1"/>
</dbReference>
<dbReference type="PANTHER" id="PTHR45436:SF4">
    <property type="entry name" value="SENSOR PROTEIN PHOQ"/>
    <property type="match status" value="1"/>
</dbReference>
<dbReference type="NCBIfam" id="NF008077">
    <property type="entry name" value="PRK10815.1"/>
    <property type="match status" value="1"/>
</dbReference>
<dbReference type="InterPro" id="IPR015014">
    <property type="entry name" value="PhoQ_Sensor"/>
</dbReference>
<dbReference type="GO" id="GO:0004721">
    <property type="term" value="F:phosphoprotein phosphatase activity"/>
    <property type="evidence" value="ECO:0007669"/>
    <property type="project" value="UniProtKB-KW"/>
</dbReference>
<dbReference type="CDD" id="cd16954">
    <property type="entry name" value="HATPase_PhoQ-like"/>
    <property type="match status" value="1"/>
</dbReference>
<evidence type="ECO:0000256" key="11">
    <source>
        <dbReference type="ARBA" id="ARBA00022840"/>
    </source>
</evidence>
<evidence type="ECO:0000256" key="2">
    <source>
        <dbReference type="ARBA" id="ARBA00004651"/>
    </source>
</evidence>
<dbReference type="GO" id="GO:0005886">
    <property type="term" value="C:plasma membrane"/>
    <property type="evidence" value="ECO:0007669"/>
    <property type="project" value="UniProtKB-SubCell"/>
</dbReference>
<dbReference type="InterPro" id="IPR004358">
    <property type="entry name" value="Sig_transdc_His_kin-like_C"/>
</dbReference>
<keyword evidence="12" id="KW-0904">Protein phosphatase</keyword>
<evidence type="ECO:0000256" key="15">
    <source>
        <dbReference type="ARBA" id="ARBA00023136"/>
    </source>
</evidence>
<keyword evidence="13 16" id="KW-1133">Transmembrane helix</keyword>
<gene>
    <name evidence="18" type="primary">phoQ</name>
    <name evidence="18" type="ORF">NCTC10975_00829</name>
</gene>
<evidence type="ECO:0000313" key="19">
    <source>
        <dbReference type="Proteomes" id="UP000251485"/>
    </source>
</evidence>
<dbReference type="GO" id="GO:0046872">
    <property type="term" value="F:metal ion binding"/>
    <property type="evidence" value="ECO:0007669"/>
    <property type="project" value="InterPro"/>
</dbReference>
<dbReference type="InterPro" id="IPR050428">
    <property type="entry name" value="TCS_sensor_his_kinase"/>
</dbReference>
<organism evidence="18 19">
    <name type="scientific">Proteus mirabilis</name>
    <dbReference type="NCBI Taxonomy" id="584"/>
    <lineage>
        <taxon>Bacteria</taxon>
        <taxon>Pseudomonadati</taxon>
        <taxon>Pseudomonadota</taxon>
        <taxon>Gammaproteobacteria</taxon>
        <taxon>Enterobacterales</taxon>
        <taxon>Morganellaceae</taxon>
        <taxon>Proteus</taxon>
    </lineage>
</organism>
<dbReference type="AlphaFoldDB" id="A0A2X2BEX0"/>
<dbReference type="InterPro" id="IPR003594">
    <property type="entry name" value="HATPase_dom"/>
</dbReference>
<keyword evidence="9" id="KW-0418">Kinase</keyword>
<feature type="domain" description="Histidine kinase" evidence="17">
    <location>
        <begin position="273"/>
        <end position="481"/>
    </location>
</feature>
<dbReference type="Proteomes" id="UP000251485">
    <property type="component" value="Unassembled WGS sequence"/>
</dbReference>
<keyword evidence="10" id="KW-0378">Hydrolase</keyword>
<evidence type="ECO:0000256" key="8">
    <source>
        <dbReference type="ARBA" id="ARBA00022741"/>
    </source>
</evidence>
<proteinExistence type="predicted"/>
<dbReference type="EMBL" id="UAUE01000003">
    <property type="protein sequence ID" value="SPY94487.1"/>
    <property type="molecule type" value="Genomic_DNA"/>
</dbReference>
<keyword evidence="14" id="KW-0902">Two-component regulatory system</keyword>
<feature type="transmembrane region" description="Helical" evidence="16">
    <location>
        <begin position="193"/>
        <end position="213"/>
    </location>
</feature>
<name>A0A2X2BEX0_PROMI</name>
<dbReference type="Gene3D" id="3.30.450.140">
    <property type="match status" value="1"/>
</dbReference>
<dbReference type="FunFam" id="1.10.287.130:FF:000013">
    <property type="entry name" value="Sensor histidine kinase PhoQ"/>
    <property type="match status" value="1"/>
</dbReference>
<dbReference type="InterPro" id="IPR058618">
    <property type="entry name" value="PhoQ"/>
</dbReference>
<dbReference type="PROSITE" id="PS50109">
    <property type="entry name" value="HIS_KIN"/>
    <property type="match status" value="1"/>
</dbReference>
<dbReference type="SMART" id="SM00387">
    <property type="entry name" value="HATPase_c"/>
    <property type="match status" value="1"/>
</dbReference>
<evidence type="ECO:0000313" key="18">
    <source>
        <dbReference type="EMBL" id="SPY94487.1"/>
    </source>
</evidence>
<dbReference type="InterPro" id="IPR005467">
    <property type="entry name" value="His_kinase_dom"/>
</dbReference>
<comment type="subcellular location">
    <subcellularLocation>
        <location evidence="2">Cell membrane</location>
        <topology evidence="2">Multi-pass membrane protein</topology>
    </subcellularLocation>
</comment>
<evidence type="ECO:0000259" key="17">
    <source>
        <dbReference type="PROSITE" id="PS50109"/>
    </source>
</evidence>
<dbReference type="SUPFAM" id="SSF55874">
    <property type="entry name" value="ATPase domain of HSP90 chaperone/DNA topoisomerase II/histidine kinase"/>
    <property type="match status" value="1"/>
</dbReference>
<dbReference type="PRINTS" id="PR00344">
    <property type="entry name" value="BCTRLSENSOR"/>
</dbReference>
<dbReference type="InterPro" id="IPR038429">
    <property type="entry name" value="PhoQ_Sensor_sf"/>
</dbReference>
<evidence type="ECO:0000256" key="7">
    <source>
        <dbReference type="ARBA" id="ARBA00022692"/>
    </source>
</evidence>
<keyword evidence="8" id="KW-0547">Nucleotide-binding</keyword>